<organism evidence="4 5">
    <name type="scientific">Steinernema hermaphroditum</name>
    <dbReference type="NCBI Taxonomy" id="289476"/>
    <lineage>
        <taxon>Eukaryota</taxon>
        <taxon>Metazoa</taxon>
        <taxon>Ecdysozoa</taxon>
        <taxon>Nematoda</taxon>
        <taxon>Chromadorea</taxon>
        <taxon>Rhabditida</taxon>
        <taxon>Tylenchina</taxon>
        <taxon>Panagrolaimomorpha</taxon>
        <taxon>Strongyloidoidea</taxon>
        <taxon>Steinernematidae</taxon>
        <taxon>Steinernema</taxon>
    </lineage>
</organism>
<keyword evidence="1" id="KW-1015">Disulfide bond</keyword>
<dbReference type="InterPro" id="IPR037277">
    <property type="entry name" value="Granulin_sf"/>
</dbReference>
<keyword evidence="5" id="KW-1185">Reference proteome</keyword>
<gene>
    <name evidence="4" type="ORF">QR680_008391</name>
</gene>
<proteinExistence type="predicted"/>
<protein>
    <recommendedName>
        <fullName evidence="3">Granulins domain-containing protein</fullName>
    </recommendedName>
</protein>
<reference evidence="4" key="1">
    <citation type="submission" date="2023-06" db="EMBL/GenBank/DDBJ databases">
        <title>Genomic analysis of the entomopathogenic nematode Steinernema hermaphroditum.</title>
        <authorList>
            <person name="Schwarz E.M."/>
            <person name="Heppert J.K."/>
            <person name="Baniya A."/>
            <person name="Schwartz H.T."/>
            <person name="Tan C.-H."/>
            <person name="Antoshechkin I."/>
            <person name="Sternberg P.W."/>
            <person name="Goodrich-Blair H."/>
            <person name="Dillman A.R."/>
        </authorList>
    </citation>
    <scope>NUCLEOTIDE SEQUENCE</scope>
    <source>
        <strain evidence="4">PS9179</strain>
        <tissue evidence="4">Whole animal</tissue>
    </source>
</reference>
<evidence type="ECO:0000313" key="5">
    <source>
        <dbReference type="Proteomes" id="UP001175271"/>
    </source>
</evidence>
<dbReference type="Pfam" id="PF00396">
    <property type="entry name" value="Granulin"/>
    <property type="match status" value="1"/>
</dbReference>
<accession>A0AA39IGG5</accession>
<evidence type="ECO:0000313" key="4">
    <source>
        <dbReference type="EMBL" id="KAK0423893.1"/>
    </source>
</evidence>
<evidence type="ECO:0000256" key="1">
    <source>
        <dbReference type="ARBA" id="ARBA00023157"/>
    </source>
</evidence>
<feature type="chain" id="PRO_5041343911" description="Granulins domain-containing protein" evidence="2">
    <location>
        <begin position="20"/>
        <end position="76"/>
    </location>
</feature>
<dbReference type="Proteomes" id="UP001175271">
    <property type="component" value="Unassembled WGS sequence"/>
</dbReference>
<sequence length="76" mass="7596">MKTLAVALLLAALASTISAQCGEGTQCPSGCCPFAKAVCCPDNKHCCPPGTQCDTTGQFCTLGGGITFTAIQTVAP</sequence>
<name>A0AA39IGG5_9BILA</name>
<dbReference type="AlphaFoldDB" id="A0AA39IGG5"/>
<comment type="caution">
    <text evidence="4">The sequence shown here is derived from an EMBL/GenBank/DDBJ whole genome shotgun (WGS) entry which is preliminary data.</text>
</comment>
<dbReference type="Gene3D" id="2.10.25.160">
    <property type="entry name" value="Granulin"/>
    <property type="match status" value="1"/>
</dbReference>
<feature type="signal peptide" evidence="2">
    <location>
        <begin position="1"/>
        <end position="19"/>
    </location>
</feature>
<dbReference type="EMBL" id="JAUCMV010000001">
    <property type="protein sequence ID" value="KAK0423893.1"/>
    <property type="molecule type" value="Genomic_DNA"/>
</dbReference>
<keyword evidence="2" id="KW-0732">Signal</keyword>
<dbReference type="SMART" id="SM00277">
    <property type="entry name" value="GRAN"/>
    <property type="match status" value="1"/>
</dbReference>
<dbReference type="PROSITE" id="PS00799">
    <property type="entry name" value="GRANULINS"/>
    <property type="match status" value="1"/>
</dbReference>
<evidence type="ECO:0000259" key="3">
    <source>
        <dbReference type="PROSITE" id="PS00799"/>
    </source>
</evidence>
<feature type="domain" description="Granulins" evidence="3">
    <location>
        <begin position="40"/>
        <end position="53"/>
    </location>
</feature>
<evidence type="ECO:0000256" key="2">
    <source>
        <dbReference type="SAM" id="SignalP"/>
    </source>
</evidence>
<dbReference type="InterPro" id="IPR000118">
    <property type="entry name" value="Granulin"/>
</dbReference>